<evidence type="ECO:0000256" key="1">
    <source>
        <dbReference type="SAM" id="MobiDB-lite"/>
    </source>
</evidence>
<dbReference type="SUPFAM" id="SSF48208">
    <property type="entry name" value="Six-hairpin glycosidases"/>
    <property type="match status" value="1"/>
</dbReference>
<feature type="domain" description="Spermatogenesis-associated protein 20-like TRX" evidence="2">
    <location>
        <begin position="2"/>
        <end position="159"/>
    </location>
</feature>
<dbReference type="PIRSF" id="PIRSF006402">
    <property type="entry name" value="UCP006402_thioredoxin"/>
    <property type="match status" value="1"/>
</dbReference>
<dbReference type="SUPFAM" id="SSF52833">
    <property type="entry name" value="Thioredoxin-like"/>
    <property type="match status" value="1"/>
</dbReference>
<protein>
    <submittedName>
        <fullName evidence="3">Thioredoxin domain-containing protein</fullName>
    </submittedName>
</protein>
<dbReference type="InterPro" id="IPR004879">
    <property type="entry name" value="Ssp411-like_TRX"/>
</dbReference>
<accession>A0ABP5GMH8</accession>
<dbReference type="Gene3D" id="1.50.10.10">
    <property type="match status" value="2"/>
</dbReference>
<dbReference type="PANTHER" id="PTHR42899">
    <property type="entry name" value="SPERMATOGENESIS-ASSOCIATED PROTEIN 20"/>
    <property type="match status" value="1"/>
</dbReference>
<dbReference type="CDD" id="cd02955">
    <property type="entry name" value="SSP411"/>
    <property type="match status" value="1"/>
</dbReference>
<comment type="caution">
    <text evidence="3">The sequence shown here is derived from an EMBL/GenBank/DDBJ whole genome shotgun (WGS) entry which is preliminary data.</text>
</comment>
<reference evidence="4" key="1">
    <citation type="journal article" date="2019" name="Int. J. Syst. Evol. Microbiol.">
        <title>The Global Catalogue of Microorganisms (GCM) 10K type strain sequencing project: providing services to taxonomists for standard genome sequencing and annotation.</title>
        <authorList>
            <consortium name="The Broad Institute Genomics Platform"/>
            <consortium name="The Broad Institute Genome Sequencing Center for Infectious Disease"/>
            <person name="Wu L."/>
            <person name="Ma J."/>
        </authorList>
    </citation>
    <scope>NUCLEOTIDE SEQUENCE [LARGE SCALE GENOMIC DNA]</scope>
    <source>
        <strain evidence="4">JCM 16014</strain>
    </source>
</reference>
<evidence type="ECO:0000313" key="3">
    <source>
        <dbReference type="EMBL" id="GAA2049557.1"/>
    </source>
</evidence>
<sequence length="700" mass="75535">MATATSPYLLQHAENPVDWYPWGEEAFEEARRRDVPLLISIGYAACHWCHVMAHESFEDPETAALMNEQFVCVKVDREERPDVDAVYMAATQTMTGGGGWPMTVFATPEGKPFQAGTYYPPVARHGLPSFRQLLVAVGRAWGDIREDVLRAGDGLVAELEHNARVVARAEGVPGAEVLGAAVGVLLREFDAERGGFGGAPKFPPSMTVEHLLRHHARTGEPAALAMAQATCVAMARGGIYDQLGGGFARYAVDAEWVVPHFEKMLYDNALLLRVYLHLWRATGDELALRVVHETADWMLRELWLVPDGGFASSLDADTDGVEGKFYAWDAAQLVEVLGEEDGAWAASLFAVTPEGTFEHGLSVLQLLQDPDDVDRHQRVRTRLFDVRREQRTAPGRDDKAVAAWNGLAIAAFAEAGALVGRPELVHAARQTADMLERVHWDGKAKRLTRTSRDGVAGQQNPGVLEDYADVAEGLLALYAVTGETRWYRFAGELLDVVLEEFRDETGLFFDTASDSEALIFRPADPTDNATPGGTSAAAGALLTYAALTGSGRHREAAEQALRFTGALAERAPRFAGWGLAVAEALEDGPREVAIVAGEKEAEKELEKELEKEGEKEAAKASGEEAGKEPGKEPTLHQAALASTAPGLVIAVTPPPGDTGPTPELLSGRPAIDGEPTAYVCRGFVCQAPTTELSVLSSELA</sequence>
<dbReference type="InterPro" id="IPR008928">
    <property type="entry name" value="6-hairpin_glycosidase_sf"/>
</dbReference>
<evidence type="ECO:0000313" key="4">
    <source>
        <dbReference type="Proteomes" id="UP001500751"/>
    </source>
</evidence>
<keyword evidence="4" id="KW-1185">Reference proteome</keyword>
<organism evidence="3 4">
    <name type="scientific">Catenulispora yoronensis</name>
    <dbReference type="NCBI Taxonomy" id="450799"/>
    <lineage>
        <taxon>Bacteria</taxon>
        <taxon>Bacillati</taxon>
        <taxon>Actinomycetota</taxon>
        <taxon>Actinomycetes</taxon>
        <taxon>Catenulisporales</taxon>
        <taxon>Catenulisporaceae</taxon>
        <taxon>Catenulispora</taxon>
    </lineage>
</organism>
<name>A0ABP5GMH8_9ACTN</name>
<dbReference type="Proteomes" id="UP001500751">
    <property type="component" value="Unassembled WGS sequence"/>
</dbReference>
<dbReference type="PANTHER" id="PTHR42899:SF1">
    <property type="entry name" value="SPERMATOGENESIS-ASSOCIATED PROTEIN 20"/>
    <property type="match status" value="1"/>
</dbReference>
<dbReference type="EMBL" id="BAAAQN010000047">
    <property type="protein sequence ID" value="GAA2049557.1"/>
    <property type="molecule type" value="Genomic_DNA"/>
</dbReference>
<dbReference type="InterPro" id="IPR024705">
    <property type="entry name" value="Ssp411"/>
</dbReference>
<gene>
    <name evidence="3" type="ORF">GCM10009839_64430</name>
</gene>
<feature type="region of interest" description="Disordered" evidence="1">
    <location>
        <begin position="601"/>
        <end position="633"/>
    </location>
</feature>
<dbReference type="Pfam" id="PF03190">
    <property type="entry name" value="Thioredox_DsbH"/>
    <property type="match status" value="1"/>
</dbReference>
<dbReference type="Gene3D" id="3.40.30.10">
    <property type="entry name" value="Glutaredoxin"/>
    <property type="match status" value="1"/>
</dbReference>
<dbReference type="InterPro" id="IPR036249">
    <property type="entry name" value="Thioredoxin-like_sf"/>
</dbReference>
<evidence type="ECO:0000259" key="2">
    <source>
        <dbReference type="Pfam" id="PF03190"/>
    </source>
</evidence>
<proteinExistence type="predicted"/>
<dbReference type="InterPro" id="IPR012341">
    <property type="entry name" value="6hp_glycosidase-like_sf"/>
</dbReference>